<dbReference type="GO" id="GO:0016491">
    <property type="term" value="F:oxidoreductase activity"/>
    <property type="evidence" value="ECO:0007669"/>
    <property type="project" value="UniProtKB-ARBA"/>
</dbReference>
<dbReference type="InParanoid" id="A0A1Q6DSF7"/>
<comment type="caution">
    <text evidence="2">The sequence shown here is derived from an EMBL/GenBank/DDBJ whole genome shotgun (WGS) entry which is preliminary data.</text>
</comment>
<dbReference type="AlphaFoldDB" id="A0A1Q6DSF7"/>
<dbReference type="CDD" id="cd03110">
    <property type="entry name" value="SIMIBI_bact_arch"/>
    <property type="match status" value="1"/>
</dbReference>
<dbReference type="InterPro" id="IPR027417">
    <property type="entry name" value="P-loop_NTPase"/>
</dbReference>
<feature type="domain" description="4Fe-4S ferredoxin-type" evidence="1">
    <location>
        <begin position="86"/>
        <end position="115"/>
    </location>
</feature>
<dbReference type="InterPro" id="IPR017900">
    <property type="entry name" value="4Fe4S_Fe_S_CS"/>
</dbReference>
<dbReference type="Proteomes" id="UP000185744">
    <property type="component" value="Unassembled WGS sequence"/>
</dbReference>
<name>A0A1Q6DSF7_METT1</name>
<reference evidence="2" key="1">
    <citation type="submission" date="2016-12" db="EMBL/GenBank/DDBJ databases">
        <title>Discovery of methanogenic haloarchaea.</title>
        <authorList>
            <person name="Sorokin D.Y."/>
            <person name="Makarova K.S."/>
            <person name="Abbas B."/>
            <person name="Ferrer M."/>
            <person name="Golyshin P.N."/>
        </authorList>
    </citation>
    <scope>NUCLEOTIDE SEQUENCE [LARGE SCALE GENOMIC DNA]</scope>
    <source>
        <strain evidence="2">HMET1</strain>
    </source>
</reference>
<dbReference type="Pfam" id="PF01656">
    <property type="entry name" value="CbiA"/>
    <property type="match status" value="1"/>
</dbReference>
<dbReference type="PANTHER" id="PTHR43534:SF1">
    <property type="entry name" value="4FE-4S CLUSTER CONTAINING PARA FAMILY ATPASE PROTEIN"/>
    <property type="match status" value="1"/>
</dbReference>
<dbReference type="Pfam" id="PF00037">
    <property type="entry name" value="Fer4"/>
    <property type="match status" value="1"/>
</dbReference>
<dbReference type="PROSITE" id="PS00198">
    <property type="entry name" value="4FE4S_FER_1"/>
    <property type="match status" value="1"/>
</dbReference>
<dbReference type="EMBL" id="MSDW01000002">
    <property type="protein sequence ID" value="OKY77306.1"/>
    <property type="molecule type" value="Genomic_DNA"/>
</dbReference>
<protein>
    <submittedName>
        <fullName evidence="2">MinD superfamily P-loop ATPase containing an inserted ferredoxin domain</fullName>
    </submittedName>
</protein>
<dbReference type="InterPro" id="IPR002586">
    <property type="entry name" value="CobQ/CobB/MinD/ParA_Nub-bd_dom"/>
</dbReference>
<proteinExistence type="predicted"/>
<dbReference type="STRING" id="1903181.BTN85_1956"/>
<sequence length="292" mass="32400">MKEISVISGKGGTGKTTITASLAQLMNNSVYADCDVDAPNLDLVLEPKVHEKEAVKVSKVAERVNIENCIECNKCRENCRFDAINQDLTINKFKCEGCGVCQYICPNNVIKLQEKESGDIYNSTTRFGPMVYGKLRIGEEATGKIVDKVKEKARKVAKTKSKDHILIDGSPGVGCPVIASINGVDHVLIVTEPTVSGIHDLKRVIELTNNFNLEKTVCINKYDLNKQKTKEITKIAQKNNTDTVKIPYNENINKTIAQGKTIFESINLDTTIKQNDLFEVAGAIFQIWKKIH</sequence>
<evidence type="ECO:0000313" key="2">
    <source>
        <dbReference type="EMBL" id="OKY77306.1"/>
    </source>
</evidence>
<dbReference type="SUPFAM" id="SSF54862">
    <property type="entry name" value="4Fe-4S ferredoxins"/>
    <property type="match status" value="1"/>
</dbReference>
<dbReference type="Gene3D" id="3.30.70.20">
    <property type="match status" value="1"/>
</dbReference>
<evidence type="ECO:0000313" key="3">
    <source>
        <dbReference type="Proteomes" id="UP000185744"/>
    </source>
</evidence>
<dbReference type="SUPFAM" id="SSF52540">
    <property type="entry name" value="P-loop containing nucleoside triphosphate hydrolases"/>
    <property type="match status" value="1"/>
</dbReference>
<organism evidence="2 3">
    <name type="scientific">Methanohalarchaeum thermophilum</name>
    <dbReference type="NCBI Taxonomy" id="1903181"/>
    <lineage>
        <taxon>Archaea</taxon>
        <taxon>Methanobacteriati</taxon>
        <taxon>Methanobacteriota</taxon>
        <taxon>Methanonatronarchaeia</taxon>
        <taxon>Methanonatronarchaeales</taxon>
        <taxon>Methanonatronarchaeaceae</taxon>
        <taxon>Candidatus Methanohalarchaeum</taxon>
    </lineage>
</organism>
<keyword evidence="3" id="KW-1185">Reference proteome</keyword>
<evidence type="ECO:0000259" key="1">
    <source>
        <dbReference type="PROSITE" id="PS51379"/>
    </source>
</evidence>
<feature type="domain" description="4Fe-4S ferredoxin-type" evidence="1">
    <location>
        <begin position="60"/>
        <end position="85"/>
    </location>
</feature>
<dbReference type="PROSITE" id="PS51379">
    <property type="entry name" value="4FE4S_FER_2"/>
    <property type="match status" value="2"/>
</dbReference>
<dbReference type="PANTHER" id="PTHR43534">
    <property type="entry name" value="MIND SUPERFAMILY P-LOOP ATPASE CONTAINING AN INSERTED FERREDOXIN DOMAIN"/>
    <property type="match status" value="1"/>
</dbReference>
<dbReference type="Gene3D" id="3.40.50.300">
    <property type="entry name" value="P-loop containing nucleotide triphosphate hydrolases"/>
    <property type="match status" value="1"/>
</dbReference>
<accession>A0A1Q6DSF7</accession>
<dbReference type="InterPro" id="IPR017896">
    <property type="entry name" value="4Fe4S_Fe-S-bd"/>
</dbReference>
<gene>
    <name evidence="2" type="ORF">BTN85_1956</name>
</gene>